<dbReference type="Proteomes" id="UP001055125">
    <property type="component" value="Unassembled WGS sequence"/>
</dbReference>
<dbReference type="InterPro" id="IPR035919">
    <property type="entry name" value="EAL_sf"/>
</dbReference>
<reference evidence="2" key="1">
    <citation type="journal article" date="2021" name="Front. Microbiol.">
        <title>Comprehensive Comparative Genomics and Phenotyping of Methylobacterium Species.</title>
        <authorList>
            <person name="Alessa O."/>
            <person name="Ogura Y."/>
            <person name="Fujitani Y."/>
            <person name="Takami H."/>
            <person name="Hayashi T."/>
            <person name="Sahin N."/>
            <person name="Tani A."/>
        </authorList>
    </citation>
    <scope>NUCLEOTIDE SEQUENCE</scope>
    <source>
        <strain evidence="2">DSM 19015</strain>
    </source>
</reference>
<gene>
    <name evidence="2" type="ORF">OCOJLMKI_5221</name>
</gene>
<dbReference type="SUPFAM" id="SSF141868">
    <property type="entry name" value="EAL domain-like"/>
    <property type="match status" value="1"/>
</dbReference>
<dbReference type="CDD" id="cd01948">
    <property type="entry name" value="EAL"/>
    <property type="match status" value="1"/>
</dbReference>
<organism evidence="2 3">
    <name type="scientific">Methylobacterium iners</name>
    <dbReference type="NCBI Taxonomy" id="418707"/>
    <lineage>
        <taxon>Bacteria</taxon>
        <taxon>Pseudomonadati</taxon>
        <taxon>Pseudomonadota</taxon>
        <taxon>Alphaproteobacteria</taxon>
        <taxon>Hyphomicrobiales</taxon>
        <taxon>Methylobacteriaceae</taxon>
        <taxon>Methylobacterium</taxon>
    </lineage>
</organism>
<evidence type="ECO:0000313" key="3">
    <source>
        <dbReference type="Proteomes" id="UP001055125"/>
    </source>
</evidence>
<reference evidence="2" key="2">
    <citation type="submission" date="2021-08" db="EMBL/GenBank/DDBJ databases">
        <authorList>
            <person name="Tani A."/>
            <person name="Ola A."/>
            <person name="Ogura Y."/>
            <person name="Katsura K."/>
            <person name="Hayashi T."/>
        </authorList>
    </citation>
    <scope>NUCLEOTIDE SEQUENCE</scope>
    <source>
        <strain evidence="2">DSM 19015</strain>
    </source>
</reference>
<sequence>MDAREWPTHLTLAIYIAPQQFMDVWLFERILAILIETGFPPHRFEVEITESALTHNLEATRKTLTSLQNLGVRIALDYFGMGYSSLYHLRELKFDERKIDRSYVDSVTISDGRAKFVDAIIKLGSSLGLVTTAEGIEAEASSTWLADQGCEFGQGYLFGNPMPKGGMDRVIATPERASTANLSKVEAA</sequence>
<dbReference type="RefSeq" id="WP_379002075.1">
    <property type="nucleotide sequence ID" value="NZ_JBHSNE010000002.1"/>
</dbReference>
<dbReference type="EMBL" id="BPQP01000138">
    <property type="protein sequence ID" value="GJD97982.1"/>
    <property type="molecule type" value="Genomic_DNA"/>
</dbReference>
<dbReference type="SMART" id="SM00052">
    <property type="entry name" value="EAL"/>
    <property type="match status" value="1"/>
</dbReference>
<feature type="domain" description="EAL" evidence="1">
    <location>
        <begin position="1"/>
        <end position="175"/>
    </location>
</feature>
<name>A0ABQ4S788_9HYPH</name>
<dbReference type="Gene3D" id="3.20.20.450">
    <property type="entry name" value="EAL domain"/>
    <property type="match status" value="1"/>
</dbReference>
<dbReference type="InterPro" id="IPR050706">
    <property type="entry name" value="Cyclic-di-GMP_PDE-like"/>
</dbReference>
<dbReference type="PANTHER" id="PTHR33121:SF70">
    <property type="entry name" value="SIGNALING PROTEIN YKOW"/>
    <property type="match status" value="1"/>
</dbReference>
<protein>
    <submittedName>
        <fullName evidence="2">Signaling protein</fullName>
    </submittedName>
</protein>
<dbReference type="InterPro" id="IPR001633">
    <property type="entry name" value="EAL_dom"/>
</dbReference>
<proteinExistence type="predicted"/>
<dbReference type="Pfam" id="PF00563">
    <property type="entry name" value="EAL"/>
    <property type="match status" value="1"/>
</dbReference>
<comment type="caution">
    <text evidence="2">The sequence shown here is derived from an EMBL/GenBank/DDBJ whole genome shotgun (WGS) entry which is preliminary data.</text>
</comment>
<dbReference type="PANTHER" id="PTHR33121">
    <property type="entry name" value="CYCLIC DI-GMP PHOSPHODIESTERASE PDEF"/>
    <property type="match status" value="1"/>
</dbReference>
<evidence type="ECO:0000259" key="1">
    <source>
        <dbReference type="PROSITE" id="PS50883"/>
    </source>
</evidence>
<dbReference type="PROSITE" id="PS50883">
    <property type="entry name" value="EAL"/>
    <property type="match status" value="1"/>
</dbReference>
<evidence type="ECO:0000313" key="2">
    <source>
        <dbReference type="EMBL" id="GJD97982.1"/>
    </source>
</evidence>
<keyword evidence="3" id="KW-1185">Reference proteome</keyword>
<accession>A0ABQ4S788</accession>